<sequence>MPQYNGFLITCQKAFLLHFKPFNLACFHICSVLKPPFAISSKLQRKIEASGSFGAIYFLPFSSVLFTYPTGANPI</sequence>
<evidence type="ECO:0000313" key="2">
    <source>
        <dbReference type="Proteomes" id="UP001242368"/>
    </source>
</evidence>
<dbReference type="Proteomes" id="UP001242368">
    <property type="component" value="Unassembled WGS sequence"/>
</dbReference>
<evidence type="ECO:0000313" key="1">
    <source>
        <dbReference type="EMBL" id="MDN3707344.1"/>
    </source>
</evidence>
<dbReference type="EMBL" id="JAUFQU010000001">
    <property type="protein sequence ID" value="MDN3707344.1"/>
    <property type="molecule type" value="Genomic_DNA"/>
</dbReference>
<protein>
    <submittedName>
        <fullName evidence="1">Uncharacterized protein</fullName>
    </submittedName>
</protein>
<keyword evidence="2" id="KW-1185">Reference proteome</keyword>
<name>A0ABT8CS52_9FLAO</name>
<gene>
    <name evidence="1" type="ORF">QW060_09370</name>
</gene>
<reference evidence="2" key="1">
    <citation type="journal article" date="2019" name="Int. J. Syst. Evol. Microbiol.">
        <title>The Global Catalogue of Microorganisms (GCM) 10K type strain sequencing project: providing services to taxonomists for standard genome sequencing and annotation.</title>
        <authorList>
            <consortium name="The Broad Institute Genomics Platform"/>
            <consortium name="The Broad Institute Genome Sequencing Center for Infectious Disease"/>
            <person name="Wu L."/>
            <person name="Ma J."/>
        </authorList>
    </citation>
    <scope>NUCLEOTIDE SEQUENCE [LARGE SCALE GENOMIC DNA]</scope>
    <source>
        <strain evidence="2">CECT 7184</strain>
    </source>
</reference>
<accession>A0ABT8CS52</accession>
<comment type="caution">
    <text evidence="1">The sequence shown here is derived from an EMBL/GenBank/DDBJ whole genome shotgun (WGS) entry which is preliminary data.</text>
</comment>
<organism evidence="1 2">
    <name type="scientific">Paenimyroides ceti</name>
    <dbReference type="NCBI Taxonomy" id="395087"/>
    <lineage>
        <taxon>Bacteria</taxon>
        <taxon>Pseudomonadati</taxon>
        <taxon>Bacteroidota</taxon>
        <taxon>Flavobacteriia</taxon>
        <taxon>Flavobacteriales</taxon>
        <taxon>Flavobacteriaceae</taxon>
        <taxon>Paenimyroides</taxon>
    </lineage>
</organism>
<dbReference type="RefSeq" id="WP_290363320.1">
    <property type="nucleotide sequence ID" value="NZ_JAUFQU010000001.1"/>
</dbReference>
<proteinExistence type="predicted"/>